<dbReference type="InterPro" id="IPR050175">
    <property type="entry name" value="Complex_I_Subunit_2"/>
</dbReference>
<reference evidence="20" key="1">
    <citation type="submission" date="2019-06" db="EMBL/GenBank/DDBJ databases">
        <title>MtOrt: An empirical mitochondrial amino acid substitution model for evolutionary studies of Orthoptera insects.</title>
        <authorList>
            <person name="Chang H."/>
            <person name="Nie Y."/>
            <person name="Zhang N."/>
            <person name="Zhang X."/>
            <person name="Sun H."/>
            <person name="Mao Y."/>
            <person name="Q Z."/>
            <person name="Huang Y."/>
        </authorList>
    </citation>
    <scope>NUCLEOTIDE SEQUENCE</scope>
</reference>
<keyword evidence="13 18" id="KW-0520">NAD</keyword>
<keyword evidence="10 18" id="KW-1278">Translocase</keyword>
<feature type="transmembrane region" description="Helical" evidence="18">
    <location>
        <begin position="12"/>
        <end position="34"/>
    </location>
</feature>
<evidence type="ECO:0000259" key="19">
    <source>
        <dbReference type="Pfam" id="PF00361"/>
    </source>
</evidence>
<keyword evidence="15 18" id="KW-0496">Mitochondrion</keyword>
<comment type="subcellular location">
    <subcellularLocation>
        <location evidence="2 18">Mitochondrion inner membrane</location>
        <topology evidence="2 18">Multi-pass membrane protein</topology>
    </subcellularLocation>
</comment>
<proteinExistence type="inferred from homology"/>
<dbReference type="GO" id="GO:0006120">
    <property type="term" value="P:mitochondrial electron transport, NADH to ubiquinone"/>
    <property type="evidence" value="ECO:0007669"/>
    <property type="project" value="InterPro"/>
</dbReference>
<geneLocation type="mitochondrion" evidence="20"/>
<dbReference type="EMBL" id="MN083175">
    <property type="protein sequence ID" value="QID03642.1"/>
    <property type="molecule type" value="Genomic_DNA"/>
</dbReference>
<accession>A0A6G6A764</accession>
<dbReference type="GO" id="GO:0008137">
    <property type="term" value="F:NADH dehydrogenase (ubiquinone) activity"/>
    <property type="evidence" value="ECO:0007669"/>
    <property type="project" value="UniProtKB-EC"/>
</dbReference>
<evidence type="ECO:0000256" key="11">
    <source>
        <dbReference type="ARBA" id="ARBA00022982"/>
    </source>
</evidence>
<evidence type="ECO:0000256" key="14">
    <source>
        <dbReference type="ARBA" id="ARBA00023075"/>
    </source>
</evidence>
<dbReference type="GO" id="GO:0005743">
    <property type="term" value="C:mitochondrial inner membrane"/>
    <property type="evidence" value="ECO:0007669"/>
    <property type="project" value="UniProtKB-SubCell"/>
</dbReference>
<evidence type="ECO:0000256" key="8">
    <source>
        <dbReference type="ARBA" id="ARBA00022692"/>
    </source>
</evidence>
<evidence type="ECO:0000256" key="4">
    <source>
        <dbReference type="ARBA" id="ARBA00012944"/>
    </source>
</evidence>
<organism evidence="20">
    <name type="scientific">Ergatettix dorsifera</name>
    <dbReference type="NCBI Taxonomy" id="2571036"/>
    <lineage>
        <taxon>Eukaryota</taxon>
        <taxon>Metazoa</taxon>
        <taxon>Ecdysozoa</taxon>
        <taxon>Arthropoda</taxon>
        <taxon>Hexapoda</taxon>
        <taxon>Insecta</taxon>
        <taxon>Pterygota</taxon>
        <taxon>Neoptera</taxon>
        <taxon>Polyneoptera</taxon>
        <taxon>Orthoptera</taxon>
        <taxon>Caelifera</taxon>
        <taxon>Acrididea</taxon>
        <taxon>Tetrigoidea</taxon>
        <taxon>Tetrigidae</taxon>
        <taxon>Tetriginae</taxon>
        <taxon>Ergatettix</taxon>
    </lineage>
</organism>
<name>A0A6G6A764_9ORTH</name>
<keyword evidence="11 18" id="KW-0249">Electron transport</keyword>
<keyword evidence="8 18" id="KW-0812">Transmembrane</keyword>
<evidence type="ECO:0000256" key="13">
    <source>
        <dbReference type="ARBA" id="ARBA00023027"/>
    </source>
</evidence>
<dbReference type="RefSeq" id="YP_009740680.1">
    <property type="nucleotide sequence ID" value="NC_046540.1"/>
</dbReference>
<evidence type="ECO:0000256" key="12">
    <source>
        <dbReference type="ARBA" id="ARBA00022989"/>
    </source>
</evidence>
<comment type="catalytic activity">
    <reaction evidence="17 18">
        <text>a ubiquinone + NADH + 5 H(+)(in) = a ubiquinol + NAD(+) + 4 H(+)(out)</text>
        <dbReference type="Rhea" id="RHEA:29091"/>
        <dbReference type="Rhea" id="RHEA-COMP:9565"/>
        <dbReference type="Rhea" id="RHEA-COMP:9566"/>
        <dbReference type="ChEBI" id="CHEBI:15378"/>
        <dbReference type="ChEBI" id="CHEBI:16389"/>
        <dbReference type="ChEBI" id="CHEBI:17976"/>
        <dbReference type="ChEBI" id="CHEBI:57540"/>
        <dbReference type="ChEBI" id="CHEBI:57945"/>
        <dbReference type="EC" id="7.1.1.2"/>
    </reaction>
</comment>
<comment type="function">
    <text evidence="18">Core subunit of the mitochondrial membrane respiratory chain NADH dehydrogenase (Complex I) which catalyzes electron transfer from NADH through the respiratory chain, using ubiquinone as an electron acceptor. Essential for the catalytic activity and assembly of complex I.</text>
</comment>
<comment type="function">
    <text evidence="1">Core subunit of the mitochondrial membrane respiratory chain NADH dehydrogenase (Complex I) that is believed to belong to the minimal assembly required for catalysis. Complex I functions in the transfer of electrons from NADH to the respiratory chain. The immediate electron acceptor for the enzyme is believed to be ubiquinone.</text>
</comment>
<feature type="transmembrane region" description="Helical" evidence="18">
    <location>
        <begin position="88"/>
        <end position="109"/>
    </location>
</feature>
<dbReference type="PANTHER" id="PTHR46552:SF1">
    <property type="entry name" value="NADH-UBIQUINONE OXIDOREDUCTASE CHAIN 2"/>
    <property type="match status" value="1"/>
</dbReference>
<protein>
    <recommendedName>
        <fullName evidence="5 18">NADH-ubiquinone oxidoreductase chain 2</fullName>
        <ecNumber evidence="4 18">7.1.1.2</ecNumber>
    </recommendedName>
</protein>
<evidence type="ECO:0000256" key="3">
    <source>
        <dbReference type="ARBA" id="ARBA00007012"/>
    </source>
</evidence>
<evidence type="ECO:0000256" key="17">
    <source>
        <dbReference type="ARBA" id="ARBA00049551"/>
    </source>
</evidence>
<feature type="domain" description="NADH:quinone oxidoreductase/Mrp antiporter transmembrane" evidence="19">
    <location>
        <begin position="24"/>
        <end position="281"/>
    </location>
</feature>
<evidence type="ECO:0000256" key="5">
    <source>
        <dbReference type="ARBA" id="ARBA00021008"/>
    </source>
</evidence>
<evidence type="ECO:0000256" key="7">
    <source>
        <dbReference type="ARBA" id="ARBA00022660"/>
    </source>
</evidence>
<evidence type="ECO:0000256" key="2">
    <source>
        <dbReference type="ARBA" id="ARBA00004448"/>
    </source>
</evidence>
<dbReference type="CTD" id="4536"/>
<evidence type="ECO:0000256" key="16">
    <source>
        <dbReference type="ARBA" id="ARBA00023136"/>
    </source>
</evidence>
<keyword evidence="12 18" id="KW-1133">Transmembrane helix</keyword>
<keyword evidence="6" id="KW-0813">Transport</keyword>
<feature type="transmembrane region" description="Helical" evidence="18">
    <location>
        <begin position="266"/>
        <end position="286"/>
    </location>
</feature>
<evidence type="ECO:0000313" key="20">
    <source>
        <dbReference type="EMBL" id="QID03642.1"/>
    </source>
</evidence>
<evidence type="ECO:0000256" key="10">
    <source>
        <dbReference type="ARBA" id="ARBA00022967"/>
    </source>
</evidence>
<evidence type="ECO:0000256" key="1">
    <source>
        <dbReference type="ARBA" id="ARBA00003257"/>
    </source>
</evidence>
<dbReference type="Pfam" id="PF00361">
    <property type="entry name" value="Proton_antipo_M"/>
    <property type="match status" value="1"/>
</dbReference>
<evidence type="ECO:0000256" key="6">
    <source>
        <dbReference type="ARBA" id="ARBA00022448"/>
    </source>
</evidence>
<keyword evidence="16 18" id="KW-0472">Membrane</keyword>
<keyword evidence="14 18" id="KW-0830">Ubiquinone</keyword>
<evidence type="ECO:0000256" key="18">
    <source>
        <dbReference type="RuleBase" id="RU003403"/>
    </source>
</evidence>
<dbReference type="GeneID" id="44797313"/>
<feature type="transmembrane region" description="Helical" evidence="18">
    <location>
        <begin position="141"/>
        <end position="162"/>
    </location>
</feature>
<dbReference type="InterPro" id="IPR001750">
    <property type="entry name" value="ND/Mrp_TM"/>
</dbReference>
<feature type="transmembrane region" description="Helical" evidence="18">
    <location>
        <begin position="232"/>
        <end position="254"/>
    </location>
</feature>
<evidence type="ECO:0000256" key="15">
    <source>
        <dbReference type="ARBA" id="ARBA00023128"/>
    </source>
</evidence>
<dbReference type="InterPro" id="IPR003917">
    <property type="entry name" value="NADH_UbQ_OxRdtase_chain2"/>
</dbReference>
<gene>
    <name evidence="20" type="primary">ND2</name>
</gene>
<comment type="similarity">
    <text evidence="3 18">Belongs to the complex I subunit 2 family.</text>
</comment>
<dbReference type="PRINTS" id="PR01436">
    <property type="entry name" value="NADHDHGNASE2"/>
</dbReference>
<keyword evidence="7 18" id="KW-0679">Respiratory chain</keyword>
<feature type="transmembrane region" description="Helical" evidence="18">
    <location>
        <begin position="313"/>
        <end position="332"/>
    </location>
</feature>
<sequence>MKKAPMKIMFYMILVMSTVISITSNSWLGVWMGLEMNLMSFIPLISNQMSYGNSSIKYFITQTLASTTLIMSFITLMMKLHNQHKEIVYMMMTISILMKMGAAPVHFWFPEVMEYLDWKNCILLMTWQKIAPMILISYIKINQLFMTFIIMSSAIIGAIMGLNQISLRLILSYSSINHMAWMLASIQVNMMMWMWYFMIYSLLTTAISWEFKSSKVNFINEIFINKNNHKMNKLNSAMSFMSLGGLPPFLGFLPKWMLIQELMNNLMYTVAVTLIISSTITLYFYMKMFLSAGILMFKENKWSKNNYFSKNKIMFMLNMMSTLGLLLSPIIIK</sequence>
<dbReference type="PANTHER" id="PTHR46552">
    <property type="entry name" value="NADH-UBIQUINONE OXIDOREDUCTASE CHAIN 2"/>
    <property type="match status" value="1"/>
</dbReference>
<dbReference type="EC" id="7.1.1.2" evidence="4 18"/>
<feature type="transmembrane region" description="Helical" evidence="18">
    <location>
        <begin position="56"/>
        <end position="76"/>
    </location>
</feature>
<keyword evidence="9 18" id="KW-0999">Mitochondrion inner membrane</keyword>
<evidence type="ECO:0000256" key="9">
    <source>
        <dbReference type="ARBA" id="ARBA00022792"/>
    </source>
</evidence>
<dbReference type="AlphaFoldDB" id="A0A6G6A764"/>